<dbReference type="RefSeq" id="WP_221058084.1">
    <property type="nucleotide sequence ID" value="NZ_AP019781.1"/>
</dbReference>
<dbReference type="EMBL" id="AP019781">
    <property type="protein sequence ID" value="BBL67720.1"/>
    <property type="molecule type" value="Genomic_DNA"/>
</dbReference>
<keyword evidence="2" id="KW-1185">Reference proteome</keyword>
<reference evidence="1 2" key="1">
    <citation type="submission" date="2019-06" db="EMBL/GenBank/DDBJ databases">
        <title>Complete genome sequence of Methanoculleus chikugoensis strain MG62.</title>
        <authorList>
            <person name="Asakawa S."/>
            <person name="Dianou D."/>
        </authorList>
    </citation>
    <scope>NUCLEOTIDE SEQUENCE [LARGE SCALE GENOMIC DNA]</scope>
    <source>
        <strain evidence="1 2">MG62</strain>
    </source>
</reference>
<organism evidence="1 2">
    <name type="scientific">Methanoculleus chikugoensis</name>
    <dbReference type="NCBI Taxonomy" id="118126"/>
    <lineage>
        <taxon>Archaea</taxon>
        <taxon>Methanobacteriati</taxon>
        <taxon>Methanobacteriota</taxon>
        <taxon>Stenosarchaea group</taxon>
        <taxon>Methanomicrobia</taxon>
        <taxon>Methanomicrobiales</taxon>
        <taxon>Methanomicrobiaceae</taxon>
        <taxon>Methanoculleus</taxon>
    </lineage>
</organism>
<sequence>MIGRRLLEAHERALWDADPDVLEGLRAAYLEMEGWIEDRMGDAGGDVPSGVVRVVTVGDVKTLRGAREKE</sequence>
<evidence type="ECO:0000313" key="2">
    <source>
        <dbReference type="Proteomes" id="UP000824969"/>
    </source>
</evidence>
<proteinExistence type="predicted"/>
<evidence type="ECO:0000313" key="1">
    <source>
        <dbReference type="EMBL" id="BBL67720.1"/>
    </source>
</evidence>
<dbReference type="GeneID" id="66130416"/>
<protein>
    <submittedName>
        <fullName evidence="1">Uncharacterized protein</fullName>
    </submittedName>
</protein>
<gene>
    <name evidence="1" type="ORF">MchiMG62_09010</name>
</gene>
<dbReference type="Proteomes" id="UP000824969">
    <property type="component" value="Chromosome"/>
</dbReference>
<accession>A0ABM7H4M4</accession>
<name>A0ABM7H4M4_9EURY</name>